<gene>
    <name evidence="2" type="ORF">M6D89_05615</name>
</gene>
<evidence type="ECO:0000313" key="3">
    <source>
        <dbReference type="Proteomes" id="UP001139319"/>
    </source>
</evidence>
<reference evidence="2" key="2">
    <citation type="submission" date="2023-01" db="EMBL/GenBank/DDBJ databases">
        <title>Gilvimarinus xylanilyticus HB14 isolated from Caulerpa lentillifera aquaculture base in Hainan, China.</title>
        <authorList>
            <person name="Zhang Y.-J."/>
        </authorList>
    </citation>
    <scope>NUCLEOTIDE SEQUENCE</scope>
    <source>
        <strain evidence="2">HB14</strain>
    </source>
</reference>
<comment type="caution">
    <text evidence="2">The sequence shown here is derived from an EMBL/GenBank/DDBJ whole genome shotgun (WGS) entry which is preliminary data.</text>
</comment>
<dbReference type="InterPro" id="IPR009061">
    <property type="entry name" value="DNA-bd_dom_put_sf"/>
</dbReference>
<reference evidence="2" key="1">
    <citation type="submission" date="2022-05" db="EMBL/GenBank/DDBJ databases">
        <authorList>
            <person name="Sun H.-N."/>
        </authorList>
    </citation>
    <scope>NUCLEOTIDE SEQUENCE</scope>
    <source>
        <strain evidence="2">HB14</strain>
    </source>
</reference>
<evidence type="ECO:0000313" key="2">
    <source>
        <dbReference type="EMBL" id="MCP8898775.1"/>
    </source>
</evidence>
<proteinExistence type="predicted"/>
<keyword evidence="3" id="KW-1185">Reference proteome</keyword>
<dbReference type="SUPFAM" id="SSF46955">
    <property type="entry name" value="Putative DNA-binding domain"/>
    <property type="match status" value="1"/>
</dbReference>
<feature type="domain" description="Helix-turn-helix" evidence="1">
    <location>
        <begin position="27"/>
        <end position="77"/>
    </location>
</feature>
<dbReference type="RefSeq" id="WP_253967044.1">
    <property type="nucleotide sequence ID" value="NZ_JAMFTH010000001.1"/>
</dbReference>
<name>A0A9X2I1T5_9GAMM</name>
<dbReference type="EMBL" id="JAMFTH010000001">
    <property type="protein sequence ID" value="MCP8898775.1"/>
    <property type="molecule type" value="Genomic_DNA"/>
</dbReference>
<protein>
    <submittedName>
        <fullName evidence="2">AlpA family phage regulatory protein</fullName>
    </submittedName>
</protein>
<dbReference type="Gene3D" id="1.10.238.160">
    <property type="match status" value="1"/>
</dbReference>
<dbReference type="Pfam" id="PF12728">
    <property type="entry name" value="HTH_17"/>
    <property type="match status" value="1"/>
</dbReference>
<dbReference type="Proteomes" id="UP001139319">
    <property type="component" value="Unassembled WGS sequence"/>
</dbReference>
<organism evidence="2 3">
    <name type="scientific">Gilvimarinus xylanilyticus</name>
    <dbReference type="NCBI Taxonomy" id="2944139"/>
    <lineage>
        <taxon>Bacteria</taxon>
        <taxon>Pseudomonadati</taxon>
        <taxon>Pseudomonadota</taxon>
        <taxon>Gammaproteobacteria</taxon>
        <taxon>Cellvibrionales</taxon>
        <taxon>Cellvibrionaceae</taxon>
        <taxon>Gilvimarinus</taxon>
    </lineage>
</organism>
<dbReference type="AlphaFoldDB" id="A0A9X2I1T5"/>
<dbReference type="InterPro" id="IPR041657">
    <property type="entry name" value="HTH_17"/>
</dbReference>
<evidence type="ECO:0000259" key="1">
    <source>
        <dbReference type="Pfam" id="PF12728"/>
    </source>
</evidence>
<sequence>MATKQAIPTESADYSPQKLIDSRNEQLLRVRRVCDSVGVSKTTWYKWVQEGKAPKGIRLSPGITVWRKSDIDAFIAQLIQEGGENE</sequence>
<accession>A0A9X2I1T5</accession>